<feature type="transmembrane region" description="Helical" evidence="5">
    <location>
        <begin position="71"/>
        <end position="92"/>
    </location>
</feature>
<keyword evidence="3 5" id="KW-1133">Transmembrane helix</keyword>
<proteinExistence type="predicted"/>
<dbReference type="InterPro" id="IPR018499">
    <property type="entry name" value="Tetraspanin/Peripherin"/>
</dbReference>
<accession>A0A5J4P1M0</accession>
<dbReference type="GO" id="GO:0016020">
    <property type="term" value="C:membrane"/>
    <property type="evidence" value="ECO:0007669"/>
    <property type="project" value="UniProtKB-SubCell"/>
</dbReference>
<keyword evidence="7" id="KW-1185">Reference proteome</keyword>
<keyword evidence="2 5" id="KW-0812">Transmembrane</keyword>
<feature type="transmembrane region" description="Helical" evidence="5">
    <location>
        <begin position="98"/>
        <end position="122"/>
    </location>
</feature>
<comment type="caution">
    <text evidence="6">The sequence shown here is derived from an EMBL/GenBank/DDBJ whole genome shotgun (WGS) entry which is preliminary data.</text>
</comment>
<dbReference type="Proteomes" id="UP000324629">
    <property type="component" value="Unassembled WGS sequence"/>
</dbReference>
<evidence type="ECO:0000256" key="1">
    <source>
        <dbReference type="ARBA" id="ARBA00004141"/>
    </source>
</evidence>
<name>A0A5J4P1M0_9TREM</name>
<dbReference type="InterPro" id="IPR008952">
    <property type="entry name" value="Tetraspanin_EC2_sf"/>
</dbReference>
<organism evidence="6 7">
    <name type="scientific">Paragonimus westermani</name>
    <dbReference type="NCBI Taxonomy" id="34504"/>
    <lineage>
        <taxon>Eukaryota</taxon>
        <taxon>Metazoa</taxon>
        <taxon>Spiralia</taxon>
        <taxon>Lophotrochozoa</taxon>
        <taxon>Platyhelminthes</taxon>
        <taxon>Trematoda</taxon>
        <taxon>Digenea</taxon>
        <taxon>Plagiorchiida</taxon>
        <taxon>Troglotremata</taxon>
        <taxon>Troglotrematidae</taxon>
        <taxon>Paragonimus</taxon>
    </lineage>
</organism>
<dbReference type="SUPFAM" id="SSF48652">
    <property type="entry name" value="Tetraspanin"/>
    <property type="match status" value="1"/>
</dbReference>
<evidence type="ECO:0000313" key="6">
    <source>
        <dbReference type="EMBL" id="KAA3681774.1"/>
    </source>
</evidence>
<evidence type="ECO:0008006" key="8">
    <source>
        <dbReference type="Google" id="ProtNLM"/>
    </source>
</evidence>
<evidence type="ECO:0000256" key="5">
    <source>
        <dbReference type="SAM" id="Phobius"/>
    </source>
</evidence>
<evidence type="ECO:0000313" key="7">
    <source>
        <dbReference type="Proteomes" id="UP000324629"/>
    </source>
</evidence>
<evidence type="ECO:0000256" key="4">
    <source>
        <dbReference type="ARBA" id="ARBA00023136"/>
    </source>
</evidence>
<evidence type="ECO:0000256" key="3">
    <source>
        <dbReference type="ARBA" id="ARBA00022989"/>
    </source>
</evidence>
<sequence>MSSDQPIQSTFLRLFPNYKSPRYRVLSVWFNGVLVGVAACVTSIILLGYIHPTGLGLLHSVDQLISTHAKMGLLIAVNVLLIALGAIGIILLRRQNNLLIGLQIIALLFVTLFVVAVLYTYLMHWFTNVKVGVTFSVQQFNPGDHDRMTMAGIQRGLRCCGRESYKDYYIANMAVPAGYVPYSCCDLNQYDDEQCYNSSRSAHRGKLGNRPDSDNRAVDMLVIPKEFAYSSGCEVRIQYVLLPVFVCMSGVIMASTTLCIVCGTIYLHFSEEEDIDCDKPLDLKMFSFIPGMQRD</sequence>
<reference evidence="6 7" key="1">
    <citation type="journal article" date="2019" name="Gigascience">
        <title>Whole-genome sequence of the oriental lung fluke Paragonimus westermani.</title>
        <authorList>
            <person name="Oey H."/>
            <person name="Zakrzewski M."/>
            <person name="Narain K."/>
            <person name="Devi K.R."/>
            <person name="Agatsuma T."/>
            <person name="Nawaratna S."/>
            <person name="Gobert G.N."/>
            <person name="Jones M.K."/>
            <person name="Ragan M.A."/>
            <person name="McManus D.P."/>
            <person name="Krause L."/>
        </authorList>
    </citation>
    <scope>NUCLEOTIDE SEQUENCE [LARGE SCALE GENOMIC DNA]</scope>
    <source>
        <strain evidence="6 7">IND2009</strain>
    </source>
</reference>
<feature type="transmembrane region" description="Helical" evidence="5">
    <location>
        <begin position="239"/>
        <end position="269"/>
    </location>
</feature>
<evidence type="ECO:0000256" key="2">
    <source>
        <dbReference type="ARBA" id="ARBA00022692"/>
    </source>
</evidence>
<keyword evidence="4 5" id="KW-0472">Membrane</keyword>
<dbReference type="CDD" id="cd03127">
    <property type="entry name" value="tetraspanin_LEL"/>
    <property type="match status" value="1"/>
</dbReference>
<feature type="transmembrane region" description="Helical" evidence="5">
    <location>
        <begin position="28"/>
        <end position="50"/>
    </location>
</feature>
<dbReference type="EMBL" id="QNGE01000131">
    <property type="protein sequence ID" value="KAA3681774.1"/>
    <property type="molecule type" value="Genomic_DNA"/>
</dbReference>
<gene>
    <name evidence="6" type="ORF">DEA37_0006680</name>
</gene>
<protein>
    <recommendedName>
        <fullName evidence="8">Tetraspanin-6</fullName>
    </recommendedName>
</protein>
<dbReference type="Pfam" id="PF00335">
    <property type="entry name" value="Tetraspanin"/>
    <property type="match status" value="1"/>
</dbReference>
<dbReference type="Gene3D" id="1.10.1450.10">
    <property type="entry name" value="Tetraspanin"/>
    <property type="match status" value="1"/>
</dbReference>
<comment type="subcellular location">
    <subcellularLocation>
        <location evidence="1">Membrane</location>
        <topology evidence="1">Multi-pass membrane protein</topology>
    </subcellularLocation>
</comment>
<dbReference type="AlphaFoldDB" id="A0A5J4P1M0"/>